<keyword evidence="3 6" id="KW-0238">DNA-binding</keyword>
<dbReference type="GO" id="GO:0003700">
    <property type="term" value="F:DNA-binding transcription factor activity"/>
    <property type="evidence" value="ECO:0007669"/>
    <property type="project" value="InterPro"/>
</dbReference>
<evidence type="ECO:0000313" key="8">
    <source>
        <dbReference type="Proteomes" id="UP000295536"/>
    </source>
</evidence>
<dbReference type="AlphaFoldDB" id="A0A4R3LFY3"/>
<dbReference type="SUPFAM" id="SSF46785">
    <property type="entry name" value="Winged helix' DNA-binding domain"/>
    <property type="match status" value="1"/>
</dbReference>
<dbReference type="PRINTS" id="PR00039">
    <property type="entry name" value="HTHLYSR"/>
</dbReference>
<dbReference type="GO" id="GO:0006351">
    <property type="term" value="P:DNA-templated transcription"/>
    <property type="evidence" value="ECO:0007669"/>
    <property type="project" value="TreeGrafter"/>
</dbReference>
<evidence type="ECO:0000313" key="9">
    <source>
        <dbReference type="Proteomes" id="UP000315577"/>
    </source>
</evidence>
<dbReference type="InterPro" id="IPR036390">
    <property type="entry name" value="WH_DNA-bd_sf"/>
</dbReference>
<comment type="caution">
    <text evidence="6">The sequence shown here is derived from an EMBL/GenBank/DDBJ whole genome shotgun (WGS) entry which is preliminary data.</text>
</comment>
<reference evidence="6 8" key="1">
    <citation type="submission" date="2019-03" db="EMBL/GenBank/DDBJ databases">
        <title>Genomic Encyclopedia of Type Strains, Phase IV (KMG-IV): sequencing the most valuable type-strain genomes for metagenomic binning, comparative biology and taxonomic classification.</title>
        <authorList>
            <person name="Goeker M."/>
        </authorList>
    </citation>
    <scope>NUCLEOTIDE SEQUENCE [LARGE SCALE GENOMIC DNA]</scope>
    <source>
        <strain evidence="6 8">DSM 12034</strain>
    </source>
</reference>
<dbReference type="EMBL" id="VJNC01000004">
    <property type="protein sequence ID" value="TSE22958.1"/>
    <property type="molecule type" value="Genomic_DNA"/>
</dbReference>
<evidence type="ECO:0000256" key="3">
    <source>
        <dbReference type="ARBA" id="ARBA00023125"/>
    </source>
</evidence>
<evidence type="ECO:0000256" key="4">
    <source>
        <dbReference type="ARBA" id="ARBA00023163"/>
    </source>
</evidence>
<dbReference type="Pfam" id="PF03466">
    <property type="entry name" value="LysR_substrate"/>
    <property type="match status" value="1"/>
</dbReference>
<dbReference type="Pfam" id="PF00126">
    <property type="entry name" value="HTH_1"/>
    <property type="match status" value="1"/>
</dbReference>
<dbReference type="Gene3D" id="1.10.10.10">
    <property type="entry name" value="Winged helix-like DNA-binding domain superfamily/Winged helix DNA-binding domain"/>
    <property type="match status" value="1"/>
</dbReference>
<evidence type="ECO:0000256" key="2">
    <source>
        <dbReference type="ARBA" id="ARBA00023015"/>
    </source>
</evidence>
<organism evidence="6 8">
    <name type="scientific">Tepidimonas ignava</name>
    <dbReference type="NCBI Taxonomy" id="114249"/>
    <lineage>
        <taxon>Bacteria</taxon>
        <taxon>Pseudomonadati</taxon>
        <taxon>Pseudomonadota</taxon>
        <taxon>Betaproteobacteria</taxon>
        <taxon>Burkholderiales</taxon>
        <taxon>Tepidimonas</taxon>
    </lineage>
</organism>
<evidence type="ECO:0000313" key="7">
    <source>
        <dbReference type="EMBL" id="TSE22958.1"/>
    </source>
</evidence>
<dbReference type="PANTHER" id="PTHR30537">
    <property type="entry name" value="HTH-TYPE TRANSCRIPTIONAL REGULATOR"/>
    <property type="match status" value="1"/>
</dbReference>
<proteinExistence type="inferred from homology"/>
<dbReference type="SUPFAM" id="SSF53850">
    <property type="entry name" value="Periplasmic binding protein-like II"/>
    <property type="match status" value="1"/>
</dbReference>
<keyword evidence="4" id="KW-0804">Transcription</keyword>
<dbReference type="PANTHER" id="PTHR30537:SF26">
    <property type="entry name" value="GLYCINE CLEAVAGE SYSTEM TRANSCRIPTIONAL ACTIVATOR"/>
    <property type="match status" value="1"/>
</dbReference>
<evidence type="ECO:0000256" key="1">
    <source>
        <dbReference type="ARBA" id="ARBA00009437"/>
    </source>
</evidence>
<dbReference type="Gene3D" id="3.40.190.10">
    <property type="entry name" value="Periplasmic binding protein-like II"/>
    <property type="match status" value="2"/>
</dbReference>
<dbReference type="FunFam" id="3.40.190.10:FF:000017">
    <property type="entry name" value="Glycine cleavage system transcriptional activator"/>
    <property type="match status" value="1"/>
</dbReference>
<dbReference type="PROSITE" id="PS50931">
    <property type="entry name" value="HTH_LYSR"/>
    <property type="match status" value="1"/>
</dbReference>
<dbReference type="EMBL" id="SMAH01000003">
    <property type="protein sequence ID" value="TCS98959.1"/>
    <property type="molecule type" value="Genomic_DNA"/>
</dbReference>
<accession>A0A4R3LFY3</accession>
<evidence type="ECO:0000313" key="6">
    <source>
        <dbReference type="EMBL" id="TCS98959.1"/>
    </source>
</evidence>
<name>A0A4R3LFY3_9BURK</name>
<keyword evidence="9" id="KW-1185">Reference proteome</keyword>
<protein>
    <submittedName>
        <fullName evidence="6">DNA-binding transcriptional LysR family regulator</fullName>
    </submittedName>
    <submittedName>
        <fullName evidence="7">Glycine cleavage system transcriptional activator</fullName>
    </submittedName>
</protein>
<dbReference type="Proteomes" id="UP000315577">
    <property type="component" value="Unassembled WGS sequence"/>
</dbReference>
<dbReference type="GO" id="GO:0043565">
    <property type="term" value="F:sequence-specific DNA binding"/>
    <property type="evidence" value="ECO:0007669"/>
    <property type="project" value="TreeGrafter"/>
</dbReference>
<dbReference type="InterPro" id="IPR036388">
    <property type="entry name" value="WH-like_DNA-bd_sf"/>
</dbReference>
<dbReference type="OrthoDB" id="9178397at2"/>
<dbReference type="Proteomes" id="UP000295536">
    <property type="component" value="Unassembled WGS sequence"/>
</dbReference>
<gene>
    <name evidence="7" type="primary">gcvA_2</name>
    <name evidence="6" type="ORF">EDC36_10314</name>
    <name evidence="7" type="ORF">Tigna_00941</name>
</gene>
<dbReference type="InterPro" id="IPR058163">
    <property type="entry name" value="LysR-type_TF_proteobact-type"/>
</dbReference>
<evidence type="ECO:0000259" key="5">
    <source>
        <dbReference type="PROSITE" id="PS50931"/>
    </source>
</evidence>
<feature type="domain" description="HTH lysR-type" evidence="5">
    <location>
        <begin position="6"/>
        <end position="63"/>
    </location>
</feature>
<comment type="similarity">
    <text evidence="1">Belongs to the LysR transcriptional regulatory family.</text>
</comment>
<dbReference type="RefSeq" id="WP_132961732.1">
    <property type="nucleotide sequence ID" value="NZ_DAIPFN010000003.1"/>
</dbReference>
<dbReference type="FunFam" id="1.10.10.10:FF:000038">
    <property type="entry name" value="Glycine cleavage system transcriptional activator"/>
    <property type="match status" value="1"/>
</dbReference>
<keyword evidence="2" id="KW-0805">Transcription regulation</keyword>
<reference evidence="7 9" key="2">
    <citation type="submission" date="2019-07" db="EMBL/GenBank/DDBJ databases">
        <title>Tepidimonas ignava SPS-1037 draft genome.</title>
        <authorList>
            <person name="Da Costa M.S."/>
            <person name="Froufe H.J.C."/>
            <person name="Egas C."/>
            <person name="Albuquerque L."/>
        </authorList>
    </citation>
    <scope>NUCLEOTIDE SEQUENCE [LARGE SCALE GENOMIC DNA]</scope>
    <source>
        <strain evidence="7 9">SPS-1037</strain>
    </source>
</reference>
<sequence length="310" mass="33867">MRRRLPTLQALQCFEAAARHQSFTRAAQELALTQGAVSRQVAALEDFLGVPLFRRTRHGMVLTPAGADYARQVRQRLDALERDTADVMGRGGVGDSLTLAAVPTFATRWLIPRLPRLAARHPQLQIHLETCTRPFMFTDTGIDAALWAGTPQQVQQWAGTTATHLMDEDVLPVCSPRLLPQRQPVTPQGLVQLPLLQQSTRPEAWRDWFEAQGVQAPRAMAGPRYELFSMQVAAAIAGLGVALMPTLLVQQELSSGALVVACPRPLQARRAYYLVQPQGPERAALTVFKAWLAAVARDAPGAVQVPPGAV</sequence>
<dbReference type="InterPro" id="IPR005119">
    <property type="entry name" value="LysR_subst-bd"/>
</dbReference>
<dbReference type="InterPro" id="IPR000847">
    <property type="entry name" value="LysR_HTH_N"/>
</dbReference>